<sequence length="613" mass="71480">MNTISEFIHCDKKYKNNFTQISGKDENLAFSIKGTKLESQKMVYKAVGKYFSDEDVRKVKDGYRRSVMDTEALYEDIHRMALEPWDIIEDEHFELALDVVEGRVFKGKEGKFLPIHVCELRHYPWKFNKSACQPYLDDKELTQRVRKAHAEGKLRNPLISYGNLKNHIFKDCRMKIHTIKDSPYPKTRNEEILLYDVDAFARSHLVAEDDPDKIRFVYGCPKLGILTECMFTWPFHAHCKTQGEDGIMAWGYETLKGGLFRLCGDSTGRKPKWNGYLQADWKQFDKRYHFRLMERIFERWENHIDFRNGYEPSWEYPNTKPSDPDLQERRLKRLFYWMTNSIMKSPIRGPEGDRFLRNFAGMPSGIFNTNYLDCWGNAIIMLSCLSSLGFNISDRRLVDIKVMGDDSYIKIGTDPDTLAAINFLPRLQEEAARRYNFVLSIAKSNITATPEGGVFLGYSPRSGFPKRDTFQLLGMLAHPERTIRLDTLAARAVGFAWASCMYDERVYNVCKDVYDYITIQLKIEPNYPRMRFLEFTGLDADVIDFGKFPTPEEIRAHLIPTHPMEKSCFAGLPPKVFIQDPTRVPRVLEYFKRKSEELKIPLDHLTSLHTYEG</sequence>
<evidence type="ECO:0000313" key="1">
    <source>
        <dbReference type="EMBL" id="BDC16249.1"/>
    </source>
</evidence>
<dbReference type="SUPFAM" id="SSF56672">
    <property type="entry name" value="DNA/RNA polymerases"/>
    <property type="match status" value="1"/>
</dbReference>
<organism evidence="1">
    <name type="scientific">viral metagenome</name>
    <dbReference type="NCBI Taxonomy" id="1070528"/>
    <lineage>
        <taxon>unclassified sequences</taxon>
        <taxon>metagenomes</taxon>
        <taxon>organismal metagenomes</taxon>
    </lineage>
</organism>
<dbReference type="CDD" id="cd23167">
    <property type="entry name" value="ps-ssRNAv_RdRp-like"/>
    <property type="match status" value="1"/>
</dbReference>
<protein>
    <submittedName>
        <fullName evidence="1">RdRp</fullName>
    </submittedName>
</protein>
<reference evidence="1" key="1">
    <citation type="submission" date="2021-09" db="EMBL/GenBank/DDBJ databases">
        <title>RNA virosphere in a marine zooplankton community in the subtropical western North Pacific.</title>
        <authorList>
            <person name="Hirai J."/>
            <person name="Urayama S."/>
            <person name="Takaki Y."/>
            <person name="Hirai M."/>
            <person name="Nagasaki K."/>
            <person name="Nunoura T."/>
        </authorList>
    </citation>
    <scope>NUCLEOTIDE SEQUENCE</scope>
    <source>
        <strain evidence="1">2021-JH12</strain>
    </source>
</reference>
<proteinExistence type="predicted"/>
<dbReference type="EMBL" id="LC651646">
    <property type="protein sequence ID" value="BDC16249.1"/>
    <property type="molecule type" value="Genomic_RNA"/>
</dbReference>
<accession>A0A8J9RQ42</accession>
<name>A0A8J9RQ42_9ZZZZ</name>
<dbReference type="AlphaFoldDB" id="A0A8J9RQ42"/>
<dbReference type="InterPro" id="IPR043502">
    <property type="entry name" value="DNA/RNA_pol_sf"/>
</dbReference>